<feature type="region of interest" description="Disordered" evidence="1">
    <location>
        <begin position="1"/>
        <end position="84"/>
    </location>
</feature>
<sequence length="489" mass="54930">MGNLCCKMQDKKYKEKAEAKADGIETENKKEPAKNDRKKSPTSEDTSEHSKKMSPGDHGDTQSETTDSDSSDSSCGGAKKSKHGGVTVYKSSTTVVKGNKYKIDNNHGKLHIGDIGTQIVINKKKVKIFQNAGFDAKNATILERKLWASNSPTDCGSFINTRDKHLVMDYVFNLKVKSDATAWVGILKFRHSSGTCFRVGANKIMTALHVIKGFIDCEYASVRNIYRERPSKMFSSGRQASDYTDTDGHQAHDQTVLASLVDAYVDFQYLREDHQFPLRTRFKLKPLTSLGDIPFFDEATDCIVLELLKNDQESPMPSPFTFFSFPQFDKSFHLIGHPEGKRKKVDQVSTALDVTKAKTQADIKLVRDMSKQFIEDNDRSVDDFPYDFEGSANVDNTSRFLFHCCVGKGASGSPGVVVQDDGRVVVVTMLLHGYPDWYYSEKSDSFRQGWRQECCVEQGANMRAVYEKMLSNKTLRDEIFPMKCSPTVT</sequence>
<feature type="compositionally biased region" description="Basic and acidic residues" evidence="1">
    <location>
        <begin position="8"/>
        <end position="61"/>
    </location>
</feature>
<evidence type="ECO:0000256" key="1">
    <source>
        <dbReference type="SAM" id="MobiDB-lite"/>
    </source>
</evidence>
<organism evidence="2 3">
    <name type="scientific">Mya arenaria</name>
    <name type="common">Soft-shell clam</name>
    <dbReference type="NCBI Taxonomy" id="6604"/>
    <lineage>
        <taxon>Eukaryota</taxon>
        <taxon>Metazoa</taxon>
        <taxon>Spiralia</taxon>
        <taxon>Lophotrochozoa</taxon>
        <taxon>Mollusca</taxon>
        <taxon>Bivalvia</taxon>
        <taxon>Autobranchia</taxon>
        <taxon>Heteroconchia</taxon>
        <taxon>Euheterodonta</taxon>
        <taxon>Imparidentia</taxon>
        <taxon>Neoheterodontei</taxon>
        <taxon>Myida</taxon>
        <taxon>Myoidea</taxon>
        <taxon>Myidae</taxon>
        <taxon>Mya</taxon>
    </lineage>
</organism>
<dbReference type="PANTHER" id="PTHR14389:SF3">
    <property type="entry name" value="PROTEIN FAM111A-LIKE"/>
    <property type="match status" value="1"/>
</dbReference>
<accession>A0ABY7GD23</accession>
<proteinExistence type="predicted"/>
<name>A0ABY7GD23_MYAAR</name>
<evidence type="ECO:0000313" key="2">
    <source>
        <dbReference type="EMBL" id="WAR31148.1"/>
    </source>
</evidence>
<evidence type="ECO:0008006" key="4">
    <source>
        <dbReference type="Google" id="ProtNLM"/>
    </source>
</evidence>
<dbReference type="Proteomes" id="UP001164746">
    <property type="component" value="Chromosome 17"/>
</dbReference>
<protein>
    <recommendedName>
        <fullName evidence="4">Serine protease</fullName>
    </recommendedName>
</protein>
<evidence type="ECO:0000313" key="3">
    <source>
        <dbReference type="Proteomes" id="UP001164746"/>
    </source>
</evidence>
<reference evidence="2" key="1">
    <citation type="submission" date="2022-11" db="EMBL/GenBank/DDBJ databases">
        <title>Centuries of genome instability and evolution in soft-shell clam transmissible cancer (bioRxiv).</title>
        <authorList>
            <person name="Hart S.F.M."/>
            <person name="Yonemitsu M.A."/>
            <person name="Giersch R.M."/>
            <person name="Beal B.F."/>
            <person name="Arriagada G."/>
            <person name="Davis B.W."/>
            <person name="Ostrander E.A."/>
            <person name="Goff S.P."/>
            <person name="Metzger M.J."/>
        </authorList>
    </citation>
    <scope>NUCLEOTIDE SEQUENCE</scope>
    <source>
        <strain evidence="2">MELC-2E11</strain>
        <tissue evidence="2">Siphon/mantle</tissue>
    </source>
</reference>
<dbReference type="EMBL" id="CP111028">
    <property type="protein sequence ID" value="WAR31148.1"/>
    <property type="molecule type" value="Genomic_DNA"/>
</dbReference>
<dbReference type="InterPro" id="IPR009003">
    <property type="entry name" value="Peptidase_S1_PA"/>
</dbReference>
<gene>
    <name evidence="2" type="ORF">MAR_033690</name>
</gene>
<dbReference type="PANTHER" id="PTHR14389">
    <property type="entry name" value="SI:CH1073-475A24.1"/>
    <property type="match status" value="1"/>
</dbReference>
<dbReference type="SUPFAM" id="SSF50494">
    <property type="entry name" value="Trypsin-like serine proteases"/>
    <property type="match status" value="1"/>
</dbReference>
<keyword evidence="3" id="KW-1185">Reference proteome</keyword>